<dbReference type="AlphaFoldDB" id="A0A6A6HMM0"/>
<sequence>MLGCLRSGAQQELPKHASSFPDTAPQDLKVTHGVLSTPDFVALYDEDVHDAAEYAGVTLLEEERSGYFARQPRHAAAAFAGYGLNGDLSREALKNTTSREGELVEKRNVVAAYLTRSVLEVSCETKWTNRTCPLAWAQHVDYFRRDLGWPLQELKHYEDGGVAHWKEYQEEVKALVRDCVVREIQNNYVNSGDMNVTDVLMLGEKGGSRVFGSLVEGALKELQTPTPRWYGLIEQGGIDTGEAAWKASEGAAQIAWRMLNGPSLDGDDYECGIEQRRKLTNANGIRY</sequence>
<accession>A0A6A6HMM0</accession>
<feature type="region of interest" description="Disordered" evidence="1">
    <location>
        <begin position="1"/>
        <end position="24"/>
    </location>
</feature>
<evidence type="ECO:0000256" key="1">
    <source>
        <dbReference type="SAM" id="MobiDB-lite"/>
    </source>
</evidence>
<dbReference type="EMBL" id="ML991773">
    <property type="protein sequence ID" value="KAF2239122.1"/>
    <property type="molecule type" value="Genomic_DNA"/>
</dbReference>
<evidence type="ECO:0000313" key="2">
    <source>
        <dbReference type="EMBL" id="KAF2239122.1"/>
    </source>
</evidence>
<reference evidence="2" key="1">
    <citation type="journal article" date="2020" name="Stud. Mycol.">
        <title>101 Dothideomycetes genomes: a test case for predicting lifestyles and emergence of pathogens.</title>
        <authorList>
            <person name="Haridas S."/>
            <person name="Albert R."/>
            <person name="Binder M."/>
            <person name="Bloem J."/>
            <person name="Labutti K."/>
            <person name="Salamov A."/>
            <person name="Andreopoulos B."/>
            <person name="Baker S."/>
            <person name="Barry K."/>
            <person name="Bills G."/>
            <person name="Bluhm B."/>
            <person name="Cannon C."/>
            <person name="Castanera R."/>
            <person name="Culley D."/>
            <person name="Daum C."/>
            <person name="Ezra D."/>
            <person name="Gonzalez J."/>
            <person name="Henrissat B."/>
            <person name="Kuo A."/>
            <person name="Liang C."/>
            <person name="Lipzen A."/>
            <person name="Lutzoni F."/>
            <person name="Magnuson J."/>
            <person name="Mondo S."/>
            <person name="Nolan M."/>
            <person name="Ohm R."/>
            <person name="Pangilinan J."/>
            <person name="Park H.-J."/>
            <person name="Ramirez L."/>
            <person name="Alfaro M."/>
            <person name="Sun H."/>
            <person name="Tritt A."/>
            <person name="Yoshinaga Y."/>
            <person name="Zwiers L.-H."/>
            <person name="Turgeon B."/>
            <person name="Goodwin S."/>
            <person name="Spatafora J."/>
            <person name="Crous P."/>
            <person name="Grigoriev I."/>
        </authorList>
    </citation>
    <scope>NUCLEOTIDE SEQUENCE</scope>
    <source>
        <strain evidence="2">Tuck. ex Michener</strain>
    </source>
</reference>
<protein>
    <submittedName>
        <fullName evidence="2">Uncharacterized protein</fullName>
    </submittedName>
</protein>
<dbReference type="OrthoDB" id="3643156at2759"/>
<keyword evidence="3" id="KW-1185">Reference proteome</keyword>
<evidence type="ECO:0000313" key="3">
    <source>
        <dbReference type="Proteomes" id="UP000800092"/>
    </source>
</evidence>
<proteinExistence type="predicted"/>
<gene>
    <name evidence="2" type="ORF">EV356DRAFT_528416</name>
</gene>
<dbReference type="Proteomes" id="UP000800092">
    <property type="component" value="Unassembled WGS sequence"/>
</dbReference>
<name>A0A6A6HMM0_VIRVR</name>
<organism evidence="2 3">
    <name type="scientific">Viridothelium virens</name>
    <name type="common">Speckled blister lichen</name>
    <name type="synonym">Trypethelium virens</name>
    <dbReference type="NCBI Taxonomy" id="1048519"/>
    <lineage>
        <taxon>Eukaryota</taxon>
        <taxon>Fungi</taxon>
        <taxon>Dikarya</taxon>
        <taxon>Ascomycota</taxon>
        <taxon>Pezizomycotina</taxon>
        <taxon>Dothideomycetes</taxon>
        <taxon>Dothideomycetes incertae sedis</taxon>
        <taxon>Trypetheliales</taxon>
        <taxon>Trypetheliaceae</taxon>
        <taxon>Viridothelium</taxon>
    </lineage>
</organism>